<dbReference type="EMBL" id="CM000582">
    <property type="protein sequence ID" value="EWG40468.1"/>
    <property type="molecule type" value="Genomic_DNA"/>
</dbReference>
<dbReference type="HOGENOM" id="CLU_2250382_0_0_1"/>
<protein>
    <submittedName>
        <fullName evidence="1">Uncharacterized protein</fullName>
    </submittedName>
</protein>
<dbReference type="KEGG" id="fvr:FVEG_02848"/>
<dbReference type="OMA" id="NIHTTAC"/>
<sequence>MFAARWKATMLVLNRNESFQPDFFSNIHTYNLSMRQAHDSNLRTDQRRVPLRLRSSSALQFQAKSPGDGKLASPIIDRVQLNYLPTTEWIQLANEVSQPGCLGQ</sequence>
<evidence type="ECO:0000313" key="1">
    <source>
        <dbReference type="EMBL" id="EWG40468.1"/>
    </source>
</evidence>
<organism evidence="1 2">
    <name type="scientific">Gibberella moniliformis (strain M3125 / FGSC 7600)</name>
    <name type="common">Maize ear and stalk rot fungus</name>
    <name type="synonym">Fusarium verticillioides</name>
    <dbReference type="NCBI Taxonomy" id="334819"/>
    <lineage>
        <taxon>Eukaryota</taxon>
        <taxon>Fungi</taxon>
        <taxon>Dikarya</taxon>
        <taxon>Ascomycota</taxon>
        <taxon>Pezizomycotina</taxon>
        <taxon>Sordariomycetes</taxon>
        <taxon>Hypocreomycetidae</taxon>
        <taxon>Hypocreales</taxon>
        <taxon>Nectriaceae</taxon>
        <taxon>Fusarium</taxon>
        <taxon>Fusarium fujikuroi species complex</taxon>
    </lineage>
</organism>
<evidence type="ECO:0000313" key="2">
    <source>
        <dbReference type="Proteomes" id="UP000009096"/>
    </source>
</evidence>
<dbReference type="VEuPathDB" id="FungiDB:FVEG_02848"/>
<dbReference type="RefSeq" id="XP_018746659.1">
    <property type="nucleotide sequence ID" value="XM_018890362.1"/>
</dbReference>
<name>W7LM50_GIBM7</name>
<gene>
    <name evidence="1" type="ORF">FVEG_02848</name>
</gene>
<dbReference type="AlphaFoldDB" id="W7LM50"/>
<reference evidence="1 2" key="1">
    <citation type="journal article" date="2010" name="Nature">
        <title>Comparative genomics reveals mobile pathogenicity chromosomes in Fusarium.</title>
        <authorList>
            <person name="Ma L.J."/>
            <person name="van der Does H.C."/>
            <person name="Borkovich K.A."/>
            <person name="Coleman J.J."/>
            <person name="Daboussi M.J."/>
            <person name="Di Pietro A."/>
            <person name="Dufresne M."/>
            <person name="Freitag M."/>
            <person name="Grabherr M."/>
            <person name="Henrissat B."/>
            <person name="Houterman P.M."/>
            <person name="Kang S."/>
            <person name="Shim W.B."/>
            <person name="Woloshuk C."/>
            <person name="Xie X."/>
            <person name="Xu J.R."/>
            <person name="Antoniw J."/>
            <person name="Baker S.E."/>
            <person name="Bluhm B.H."/>
            <person name="Breakspear A."/>
            <person name="Brown D.W."/>
            <person name="Butchko R.A."/>
            <person name="Chapman S."/>
            <person name="Coulson R."/>
            <person name="Coutinho P.M."/>
            <person name="Danchin E.G."/>
            <person name="Diener A."/>
            <person name="Gale L.R."/>
            <person name="Gardiner D.M."/>
            <person name="Goff S."/>
            <person name="Hammond-Kosack K.E."/>
            <person name="Hilburn K."/>
            <person name="Hua-Van A."/>
            <person name="Jonkers W."/>
            <person name="Kazan K."/>
            <person name="Kodira C.D."/>
            <person name="Koehrsen M."/>
            <person name="Kumar L."/>
            <person name="Lee Y.H."/>
            <person name="Li L."/>
            <person name="Manners J.M."/>
            <person name="Miranda-Saavedra D."/>
            <person name="Mukherjee M."/>
            <person name="Park G."/>
            <person name="Park J."/>
            <person name="Park S.Y."/>
            <person name="Proctor R.H."/>
            <person name="Regev A."/>
            <person name="Ruiz-Roldan M.C."/>
            <person name="Sain D."/>
            <person name="Sakthikumar S."/>
            <person name="Sykes S."/>
            <person name="Schwartz D.C."/>
            <person name="Turgeon B.G."/>
            <person name="Wapinski I."/>
            <person name="Yoder O."/>
            <person name="Young S."/>
            <person name="Zeng Q."/>
            <person name="Zhou S."/>
            <person name="Galagan J."/>
            <person name="Cuomo C.A."/>
            <person name="Kistler H.C."/>
            <person name="Rep M."/>
        </authorList>
    </citation>
    <scope>NUCLEOTIDE SEQUENCE [LARGE SCALE GENOMIC DNA]</scope>
    <source>
        <strain evidence="2">M3125 / FGSC 7600</strain>
    </source>
</reference>
<proteinExistence type="predicted"/>
<keyword evidence="2" id="KW-1185">Reference proteome</keyword>
<dbReference type="EMBL" id="DS022244">
    <property type="protein sequence ID" value="EWG40468.1"/>
    <property type="molecule type" value="Genomic_DNA"/>
</dbReference>
<dbReference type="Proteomes" id="UP000009096">
    <property type="component" value="Chromosome 5"/>
</dbReference>
<dbReference type="GeneID" id="30061028"/>
<accession>W7LM50</accession>